<dbReference type="OrthoDB" id="10616725at2759"/>
<comment type="caution">
    <text evidence="1">The sequence shown here is derived from an EMBL/GenBank/DDBJ whole genome shotgun (WGS) entry which is preliminary data.</text>
</comment>
<evidence type="ECO:0000313" key="2">
    <source>
        <dbReference type="Proteomes" id="UP000813385"/>
    </source>
</evidence>
<protein>
    <submittedName>
        <fullName evidence="1">Uncharacterized protein</fullName>
    </submittedName>
</protein>
<reference evidence="1" key="1">
    <citation type="journal article" date="2021" name="Nat. Commun.">
        <title>Genetic determinants of endophytism in the Arabidopsis root mycobiome.</title>
        <authorList>
            <person name="Mesny F."/>
            <person name="Miyauchi S."/>
            <person name="Thiergart T."/>
            <person name="Pickel B."/>
            <person name="Atanasova L."/>
            <person name="Karlsson M."/>
            <person name="Huettel B."/>
            <person name="Barry K.W."/>
            <person name="Haridas S."/>
            <person name="Chen C."/>
            <person name="Bauer D."/>
            <person name="Andreopoulos W."/>
            <person name="Pangilinan J."/>
            <person name="LaButti K."/>
            <person name="Riley R."/>
            <person name="Lipzen A."/>
            <person name="Clum A."/>
            <person name="Drula E."/>
            <person name="Henrissat B."/>
            <person name="Kohler A."/>
            <person name="Grigoriev I.V."/>
            <person name="Martin F.M."/>
            <person name="Hacquard S."/>
        </authorList>
    </citation>
    <scope>NUCLEOTIDE SEQUENCE</scope>
    <source>
        <strain evidence="1">MPI-CAGE-AT-0016</strain>
    </source>
</reference>
<name>A0A8K0X169_9PEZI</name>
<organism evidence="1 2">
    <name type="scientific">Plectosphaerella cucumerina</name>
    <dbReference type="NCBI Taxonomy" id="40658"/>
    <lineage>
        <taxon>Eukaryota</taxon>
        <taxon>Fungi</taxon>
        <taxon>Dikarya</taxon>
        <taxon>Ascomycota</taxon>
        <taxon>Pezizomycotina</taxon>
        <taxon>Sordariomycetes</taxon>
        <taxon>Hypocreomycetidae</taxon>
        <taxon>Glomerellales</taxon>
        <taxon>Plectosphaerellaceae</taxon>
        <taxon>Plectosphaerella</taxon>
    </lineage>
</organism>
<dbReference type="AlphaFoldDB" id="A0A8K0X169"/>
<gene>
    <name evidence="1" type="ORF">B0T11DRAFT_102988</name>
</gene>
<dbReference type="Proteomes" id="UP000813385">
    <property type="component" value="Unassembled WGS sequence"/>
</dbReference>
<proteinExistence type="predicted"/>
<evidence type="ECO:0000313" key="1">
    <source>
        <dbReference type="EMBL" id="KAH7358369.1"/>
    </source>
</evidence>
<dbReference type="EMBL" id="JAGPXD010000004">
    <property type="protein sequence ID" value="KAH7358369.1"/>
    <property type="molecule type" value="Genomic_DNA"/>
</dbReference>
<accession>A0A8K0X169</accession>
<sequence length="256" mass="28610">MRFKRPTPEPSPATEQKPYYGEPITQRLYRVWYYRHCKQRMASAVQRSRPCFTDDAARRIVASYSLYGSQGVVYNILECEHLRKKSPTSLADFAAKTDRVFSPAFLHHIQQKCDAFDDMCGAPVADAFFGQKTYMEWAQLIAENCIRKHVDLPPNPTDWGRPGVGQAAPPITQIHLKGASIKDAWNDSPEALKISPSEQMSSHQQWTPADLGVTGAHVFHGTPLAPSQFISHVRMVPINSFPSALTTGVSSRPSLP</sequence>
<keyword evidence="2" id="KW-1185">Reference proteome</keyword>